<dbReference type="EMBL" id="KN824281">
    <property type="protein sequence ID" value="KIM31696.1"/>
    <property type="molecule type" value="Genomic_DNA"/>
</dbReference>
<keyword evidence="7 8" id="KW-0482">Metalloprotease</keyword>
<reference evidence="10 11" key="1">
    <citation type="submission" date="2014-04" db="EMBL/GenBank/DDBJ databases">
        <authorList>
            <consortium name="DOE Joint Genome Institute"/>
            <person name="Kuo A."/>
            <person name="Zuccaro A."/>
            <person name="Kohler A."/>
            <person name="Nagy L.G."/>
            <person name="Floudas D."/>
            <person name="Copeland A."/>
            <person name="Barry K.W."/>
            <person name="Cichocki N."/>
            <person name="Veneault-Fourrey C."/>
            <person name="LaButti K."/>
            <person name="Lindquist E.A."/>
            <person name="Lipzen A."/>
            <person name="Lundell T."/>
            <person name="Morin E."/>
            <person name="Murat C."/>
            <person name="Sun H."/>
            <person name="Tunlid A."/>
            <person name="Henrissat B."/>
            <person name="Grigoriev I.V."/>
            <person name="Hibbett D.S."/>
            <person name="Martin F."/>
            <person name="Nordberg H.P."/>
            <person name="Cantor M.N."/>
            <person name="Hua S.X."/>
        </authorList>
    </citation>
    <scope>NUCLEOTIDE SEQUENCE [LARGE SCALE GENOMIC DNA]</scope>
    <source>
        <strain evidence="10 11">MAFF 305830</strain>
    </source>
</reference>
<evidence type="ECO:0000256" key="2">
    <source>
        <dbReference type="ARBA" id="ARBA00009915"/>
    </source>
</evidence>
<comment type="function">
    <text evidence="8">Has a dual role in the assembly of mitochondrial ATPase.</text>
</comment>
<dbReference type="HOGENOM" id="CLU_079125_0_0_1"/>
<dbReference type="STRING" id="933852.A0A0C3BJQ3"/>
<dbReference type="GO" id="GO:0004222">
    <property type="term" value="F:metalloendopeptidase activity"/>
    <property type="evidence" value="ECO:0007669"/>
    <property type="project" value="InterPro"/>
</dbReference>
<protein>
    <recommendedName>
        <fullName evidence="3 8">Mitochondrial inner membrane protease ATP23</fullName>
        <ecNumber evidence="8">3.4.24.-</ecNumber>
    </recommendedName>
</protein>
<dbReference type="InterPro" id="IPR019165">
    <property type="entry name" value="Peptidase_M76_ATP23"/>
</dbReference>
<keyword evidence="6 8" id="KW-0378">Hydrolase</keyword>
<gene>
    <name evidence="10" type="ORF">M408DRAFT_327154</name>
</gene>
<comment type="similarity">
    <text evidence="2 8">Belongs to the peptidase M76 family.</text>
</comment>
<dbReference type="GO" id="GO:0034982">
    <property type="term" value="P:mitochondrial protein processing"/>
    <property type="evidence" value="ECO:0007669"/>
    <property type="project" value="TreeGrafter"/>
</dbReference>
<evidence type="ECO:0000256" key="3">
    <source>
        <dbReference type="ARBA" id="ARBA00014615"/>
    </source>
</evidence>
<dbReference type="Proteomes" id="UP000054097">
    <property type="component" value="Unassembled WGS sequence"/>
</dbReference>
<evidence type="ECO:0000313" key="11">
    <source>
        <dbReference type="Proteomes" id="UP000054097"/>
    </source>
</evidence>
<dbReference type="Pfam" id="PF09768">
    <property type="entry name" value="Peptidase_M76"/>
    <property type="match status" value="1"/>
</dbReference>
<proteinExistence type="inferred from homology"/>
<dbReference type="AlphaFoldDB" id="A0A0C3BJQ3"/>
<sequence>MASPQEDNAGKSSEGSSSFEQWRRKAAWMTGLGLSAEDVKRRDEISQLQRDERDWKWCEKKKAELLHTSPAVVFMMKQLKLINCNVTADHLMCQPCHRLSAGGFSHEYGILLCQDGFRNKKHMEDTIVHELIHMYDHAKFKVDWKNLKHQACSEIRAAHLSGDCSYRREFDRGFGLRFTAQHMDCVRRRAVLSVSLNPECPDEATAVKAVNEVWDSCIKDTRPFDELY</sequence>
<evidence type="ECO:0000256" key="8">
    <source>
        <dbReference type="RuleBase" id="RU364057"/>
    </source>
</evidence>
<keyword evidence="5 8" id="KW-0479">Metal-binding</keyword>
<dbReference type="GO" id="GO:0033615">
    <property type="term" value="P:mitochondrial proton-transporting ATP synthase complex assembly"/>
    <property type="evidence" value="ECO:0007669"/>
    <property type="project" value="TreeGrafter"/>
</dbReference>
<dbReference type="PANTHER" id="PTHR21711:SF0">
    <property type="entry name" value="MITOCHONDRIAL INNER MEMBRANE PROTEASE ATP23 HOMOLOG"/>
    <property type="match status" value="1"/>
</dbReference>
<feature type="compositionally biased region" description="Polar residues" evidence="9">
    <location>
        <begin position="10"/>
        <end position="20"/>
    </location>
</feature>
<evidence type="ECO:0000256" key="5">
    <source>
        <dbReference type="ARBA" id="ARBA00022723"/>
    </source>
</evidence>
<feature type="region of interest" description="Disordered" evidence="9">
    <location>
        <begin position="1"/>
        <end position="20"/>
    </location>
</feature>
<dbReference type="OrthoDB" id="285308at2759"/>
<evidence type="ECO:0000256" key="7">
    <source>
        <dbReference type="ARBA" id="ARBA00023049"/>
    </source>
</evidence>
<reference evidence="11" key="2">
    <citation type="submission" date="2015-01" db="EMBL/GenBank/DDBJ databases">
        <title>Evolutionary Origins and Diversification of the Mycorrhizal Mutualists.</title>
        <authorList>
            <consortium name="DOE Joint Genome Institute"/>
            <consortium name="Mycorrhizal Genomics Consortium"/>
            <person name="Kohler A."/>
            <person name="Kuo A."/>
            <person name="Nagy L.G."/>
            <person name="Floudas D."/>
            <person name="Copeland A."/>
            <person name="Barry K.W."/>
            <person name="Cichocki N."/>
            <person name="Veneault-Fourrey C."/>
            <person name="LaButti K."/>
            <person name="Lindquist E.A."/>
            <person name="Lipzen A."/>
            <person name="Lundell T."/>
            <person name="Morin E."/>
            <person name="Murat C."/>
            <person name="Riley R."/>
            <person name="Ohm R."/>
            <person name="Sun H."/>
            <person name="Tunlid A."/>
            <person name="Henrissat B."/>
            <person name="Grigoriev I.V."/>
            <person name="Hibbett D.S."/>
            <person name="Martin F."/>
        </authorList>
    </citation>
    <scope>NUCLEOTIDE SEQUENCE [LARGE SCALE GENOMIC DNA]</scope>
    <source>
        <strain evidence="11">MAFF 305830</strain>
    </source>
</reference>
<evidence type="ECO:0000256" key="6">
    <source>
        <dbReference type="ARBA" id="ARBA00022801"/>
    </source>
</evidence>
<keyword evidence="4 8" id="KW-0645">Protease</keyword>
<name>A0A0C3BJQ3_SERVB</name>
<keyword evidence="8" id="KW-0999">Mitochondrion inner membrane</keyword>
<evidence type="ECO:0000256" key="9">
    <source>
        <dbReference type="SAM" id="MobiDB-lite"/>
    </source>
</evidence>
<keyword evidence="8" id="KW-0496">Mitochondrion</keyword>
<evidence type="ECO:0000256" key="1">
    <source>
        <dbReference type="ARBA" id="ARBA00004137"/>
    </source>
</evidence>
<evidence type="ECO:0000256" key="4">
    <source>
        <dbReference type="ARBA" id="ARBA00022670"/>
    </source>
</evidence>
<dbReference type="EC" id="3.4.24.-" evidence="8"/>
<accession>A0A0C3BJQ3</accession>
<keyword evidence="11" id="KW-1185">Reference proteome</keyword>
<evidence type="ECO:0000313" key="10">
    <source>
        <dbReference type="EMBL" id="KIM31696.1"/>
    </source>
</evidence>
<dbReference type="PANTHER" id="PTHR21711">
    <property type="entry name" value="MITOCHONDRIAL INNER MEMBRANE PROTEASE"/>
    <property type="match status" value="1"/>
</dbReference>
<comment type="subcellular location">
    <subcellularLocation>
        <location evidence="1 8">Mitochondrion inner membrane</location>
        <topology evidence="1 8">Peripheral membrane protein</topology>
        <orientation evidence="1 8">Intermembrane side</orientation>
    </subcellularLocation>
</comment>
<organism evidence="10 11">
    <name type="scientific">Serendipita vermifera MAFF 305830</name>
    <dbReference type="NCBI Taxonomy" id="933852"/>
    <lineage>
        <taxon>Eukaryota</taxon>
        <taxon>Fungi</taxon>
        <taxon>Dikarya</taxon>
        <taxon>Basidiomycota</taxon>
        <taxon>Agaricomycotina</taxon>
        <taxon>Agaricomycetes</taxon>
        <taxon>Sebacinales</taxon>
        <taxon>Serendipitaceae</taxon>
        <taxon>Serendipita</taxon>
    </lineage>
</organism>
<keyword evidence="8" id="KW-0472">Membrane</keyword>
<dbReference type="GO" id="GO:0046872">
    <property type="term" value="F:metal ion binding"/>
    <property type="evidence" value="ECO:0007669"/>
    <property type="project" value="UniProtKB-KW"/>
</dbReference>
<dbReference type="GO" id="GO:0005743">
    <property type="term" value="C:mitochondrial inner membrane"/>
    <property type="evidence" value="ECO:0007669"/>
    <property type="project" value="UniProtKB-SubCell"/>
</dbReference>